<reference evidence="3 4" key="1">
    <citation type="submission" date="2015-07" db="EMBL/GenBank/DDBJ databases">
        <title>Comparative genomics of the Sigatoka disease complex on banana suggests a link between parallel evolutionary changes in Pseudocercospora fijiensis and Pseudocercospora eumusae and increased virulence on the banana host.</title>
        <authorList>
            <person name="Chang T.-C."/>
            <person name="Salvucci A."/>
            <person name="Crous P.W."/>
            <person name="Stergiopoulos I."/>
        </authorList>
    </citation>
    <scope>NUCLEOTIDE SEQUENCE [LARGE SCALE GENOMIC DNA]</scope>
    <source>
        <strain evidence="3 4">CBS 116634</strain>
    </source>
</reference>
<feature type="region of interest" description="Disordered" evidence="1">
    <location>
        <begin position="134"/>
        <end position="223"/>
    </location>
</feature>
<dbReference type="Proteomes" id="UP000073492">
    <property type="component" value="Unassembled WGS sequence"/>
</dbReference>
<organism evidence="3 4">
    <name type="scientific">Pseudocercospora musae</name>
    <dbReference type="NCBI Taxonomy" id="113226"/>
    <lineage>
        <taxon>Eukaryota</taxon>
        <taxon>Fungi</taxon>
        <taxon>Dikarya</taxon>
        <taxon>Ascomycota</taxon>
        <taxon>Pezizomycotina</taxon>
        <taxon>Dothideomycetes</taxon>
        <taxon>Dothideomycetidae</taxon>
        <taxon>Mycosphaerellales</taxon>
        <taxon>Mycosphaerellaceae</taxon>
        <taxon>Pseudocercospora</taxon>
    </lineage>
</organism>
<keyword evidence="2" id="KW-1133">Transmembrane helix</keyword>
<comment type="caution">
    <text evidence="3">The sequence shown here is derived from an EMBL/GenBank/DDBJ whole genome shotgun (WGS) entry which is preliminary data.</text>
</comment>
<feature type="transmembrane region" description="Helical" evidence="2">
    <location>
        <begin position="100"/>
        <end position="118"/>
    </location>
</feature>
<sequence length="223" mass="24297">MMPAGLHIRKPFAASFAGLLLVSGYLGLSASKIPQYGQSDKGLHFITFLLLTITFYWAVELPRRKCIHLTLLGCTAGLGIGSEVLQALLPHGRDFDPYDILANVVGSGSALLLCSWYHKRMLERRRKNKHYDIVPGEEGDLGGEERDIELGEGPGLGAQESGTISAEHTNGQLMTGGAAKTNVTEELDNWDENEEDWEEEGAQGARVTASAGSEEEPTKRRTD</sequence>
<feature type="transmembrane region" description="Helical" evidence="2">
    <location>
        <begin position="42"/>
        <end position="59"/>
    </location>
</feature>
<proteinExistence type="predicted"/>
<dbReference type="PANTHER" id="PTHR28008">
    <property type="entry name" value="DOMAIN PROTEIN, PUTATIVE (AFU_ORTHOLOGUE AFUA_3G10980)-RELATED"/>
    <property type="match status" value="1"/>
</dbReference>
<feature type="transmembrane region" description="Helical" evidence="2">
    <location>
        <begin position="66"/>
        <end position="88"/>
    </location>
</feature>
<keyword evidence="2" id="KW-0472">Membrane</keyword>
<accession>A0A139IPG2</accession>
<keyword evidence="4" id="KW-1185">Reference proteome</keyword>
<feature type="transmembrane region" description="Helical" evidence="2">
    <location>
        <begin position="12"/>
        <end position="30"/>
    </location>
</feature>
<keyword evidence="2" id="KW-0812">Transmembrane</keyword>
<evidence type="ECO:0000313" key="4">
    <source>
        <dbReference type="Proteomes" id="UP000073492"/>
    </source>
</evidence>
<evidence type="ECO:0008006" key="5">
    <source>
        <dbReference type="Google" id="ProtNLM"/>
    </source>
</evidence>
<evidence type="ECO:0000256" key="2">
    <source>
        <dbReference type="SAM" id="Phobius"/>
    </source>
</evidence>
<protein>
    <recommendedName>
        <fullName evidence="5">VanZ-like domain-containing protein</fullName>
    </recommendedName>
</protein>
<evidence type="ECO:0000256" key="1">
    <source>
        <dbReference type="SAM" id="MobiDB-lite"/>
    </source>
</evidence>
<evidence type="ECO:0000313" key="3">
    <source>
        <dbReference type="EMBL" id="KXT16436.1"/>
    </source>
</evidence>
<dbReference type="OrthoDB" id="63581at2759"/>
<dbReference type="AlphaFoldDB" id="A0A139IPG2"/>
<dbReference type="NCBIfam" id="NF037970">
    <property type="entry name" value="vanZ_1"/>
    <property type="match status" value="1"/>
</dbReference>
<feature type="compositionally biased region" description="Polar residues" evidence="1">
    <location>
        <begin position="160"/>
        <end position="173"/>
    </location>
</feature>
<gene>
    <name evidence="3" type="ORF">AC579_5143</name>
</gene>
<dbReference type="PANTHER" id="PTHR28008:SF1">
    <property type="entry name" value="DOMAIN PROTEIN, PUTATIVE (AFU_ORTHOLOGUE AFUA_3G10980)-RELATED"/>
    <property type="match status" value="1"/>
</dbReference>
<dbReference type="EMBL" id="LFZO01000037">
    <property type="protein sequence ID" value="KXT16436.1"/>
    <property type="molecule type" value="Genomic_DNA"/>
</dbReference>
<feature type="compositionally biased region" description="Acidic residues" evidence="1">
    <location>
        <begin position="185"/>
        <end position="201"/>
    </location>
</feature>
<name>A0A139IPG2_9PEZI</name>